<feature type="non-terminal residue" evidence="1">
    <location>
        <position position="1"/>
    </location>
</feature>
<organism evidence="1 2">
    <name type="scientific">Pristionchus entomophagus</name>
    <dbReference type="NCBI Taxonomy" id="358040"/>
    <lineage>
        <taxon>Eukaryota</taxon>
        <taxon>Metazoa</taxon>
        <taxon>Ecdysozoa</taxon>
        <taxon>Nematoda</taxon>
        <taxon>Chromadorea</taxon>
        <taxon>Rhabditida</taxon>
        <taxon>Rhabditina</taxon>
        <taxon>Diplogasteromorpha</taxon>
        <taxon>Diplogasteroidea</taxon>
        <taxon>Neodiplogasteridae</taxon>
        <taxon>Pristionchus</taxon>
    </lineage>
</organism>
<dbReference type="Proteomes" id="UP001432027">
    <property type="component" value="Unassembled WGS sequence"/>
</dbReference>
<evidence type="ECO:0000313" key="1">
    <source>
        <dbReference type="EMBL" id="GMS83946.1"/>
    </source>
</evidence>
<reference evidence="1" key="1">
    <citation type="submission" date="2023-10" db="EMBL/GenBank/DDBJ databases">
        <title>Genome assembly of Pristionchus species.</title>
        <authorList>
            <person name="Yoshida K."/>
            <person name="Sommer R.J."/>
        </authorList>
    </citation>
    <scope>NUCLEOTIDE SEQUENCE</scope>
    <source>
        <strain evidence="1">RS0144</strain>
    </source>
</reference>
<protein>
    <submittedName>
        <fullName evidence="1">Uncharacterized protein</fullName>
    </submittedName>
</protein>
<proteinExistence type="predicted"/>
<sequence>VDADLQNAINAVQKMHIQVTESQYHLDSAHSPTNCCINSPDPTVSTHHKKDISHSPLTWSNVACELEKAKYQQDMGREHQCLDFLRQPSVLSNLGHQRVALLADRFNVFFLKERVALQQLLSHVIRAERDGYDTCQFGARINFRFIDYLDRKPPATPTCVVNIHHSTLIRIMKWAHANDEIPTLSLIEQFLLSDDSEKYFIHHMHLHLANRFNFPTLRMQCLSSLRTVDCIEQFQSSPEYLHSLSSIDRELIEKRAEVFRRFRDAGQRIPDEIYLFDVHSGCYFKDSIEARYSVDLYHSSTSDDSDDSELGGFGGEITGISFDY</sequence>
<dbReference type="EMBL" id="BTSX01000002">
    <property type="protein sequence ID" value="GMS83946.1"/>
    <property type="molecule type" value="Genomic_DNA"/>
</dbReference>
<comment type="caution">
    <text evidence="1">The sequence shown here is derived from an EMBL/GenBank/DDBJ whole genome shotgun (WGS) entry which is preliminary data.</text>
</comment>
<evidence type="ECO:0000313" key="2">
    <source>
        <dbReference type="Proteomes" id="UP001432027"/>
    </source>
</evidence>
<keyword evidence="2" id="KW-1185">Reference proteome</keyword>
<name>A0AAV5SWR6_9BILA</name>
<gene>
    <name evidence="1" type="ORF">PENTCL1PPCAC_6121</name>
</gene>
<dbReference type="AlphaFoldDB" id="A0AAV5SWR6"/>
<accession>A0AAV5SWR6</accession>